<dbReference type="InParanoid" id="A0A0D2JK16"/>
<feature type="coiled-coil region" evidence="6">
    <location>
        <begin position="4"/>
        <end position="31"/>
    </location>
</feature>
<dbReference type="Proteomes" id="UP000032233">
    <property type="component" value="Unassembled WGS sequence"/>
</dbReference>
<dbReference type="PROSITE" id="PS00579">
    <property type="entry name" value="RIBOSOMAL_L29"/>
    <property type="match status" value="1"/>
</dbReference>
<evidence type="ECO:0000256" key="1">
    <source>
        <dbReference type="ARBA" id="ARBA00009254"/>
    </source>
</evidence>
<dbReference type="InterPro" id="IPR050063">
    <property type="entry name" value="Ribosomal_protein_uL29"/>
</dbReference>
<dbReference type="InterPro" id="IPR036049">
    <property type="entry name" value="Ribosomal_uL29_sf"/>
</dbReference>
<evidence type="ECO:0000256" key="6">
    <source>
        <dbReference type="SAM" id="Coils"/>
    </source>
</evidence>
<dbReference type="Pfam" id="PF00831">
    <property type="entry name" value="Ribosomal_L29"/>
    <property type="match status" value="1"/>
</dbReference>
<dbReference type="GO" id="GO:0003735">
    <property type="term" value="F:structural constituent of ribosome"/>
    <property type="evidence" value="ECO:0007669"/>
    <property type="project" value="InterPro"/>
</dbReference>
<dbReference type="OrthoDB" id="9815192at2"/>
<dbReference type="GO" id="GO:0006412">
    <property type="term" value="P:translation"/>
    <property type="evidence" value="ECO:0007669"/>
    <property type="project" value="UniProtKB-UniRule"/>
</dbReference>
<dbReference type="CDD" id="cd00427">
    <property type="entry name" value="Ribosomal_L29_HIP"/>
    <property type="match status" value="1"/>
</dbReference>
<dbReference type="AlphaFoldDB" id="A0A0D2JK16"/>
<dbReference type="InterPro" id="IPR001854">
    <property type="entry name" value="Ribosomal_uL29"/>
</dbReference>
<dbReference type="PANTHER" id="PTHR10916">
    <property type="entry name" value="60S RIBOSOMAL PROTEIN L35/50S RIBOSOMAL PROTEIN L29"/>
    <property type="match status" value="1"/>
</dbReference>
<evidence type="ECO:0000256" key="2">
    <source>
        <dbReference type="ARBA" id="ARBA00022980"/>
    </source>
</evidence>
<keyword evidence="6" id="KW-0175">Coiled coil</keyword>
<evidence type="ECO:0000313" key="8">
    <source>
        <dbReference type="Proteomes" id="UP000032233"/>
    </source>
</evidence>
<organism evidence="7 8">
    <name type="scientific">Dethiosulfatarculus sandiegensis</name>
    <dbReference type="NCBI Taxonomy" id="1429043"/>
    <lineage>
        <taxon>Bacteria</taxon>
        <taxon>Pseudomonadati</taxon>
        <taxon>Thermodesulfobacteriota</taxon>
        <taxon>Desulfarculia</taxon>
        <taxon>Desulfarculales</taxon>
        <taxon>Desulfarculaceae</taxon>
        <taxon>Dethiosulfatarculus</taxon>
    </lineage>
</organism>
<keyword evidence="2 5" id="KW-0689">Ribosomal protein</keyword>
<dbReference type="Gene3D" id="1.10.287.310">
    <property type="match status" value="1"/>
</dbReference>
<comment type="similarity">
    <text evidence="1 5">Belongs to the universal ribosomal protein uL29 family.</text>
</comment>
<dbReference type="RefSeq" id="WP_044346240.1">
    <property type="nucleotide sequence ID" value="NZ_AZAC01000001.1"/>
</dbReference>
<dbReference type="FunCoup" id="A0A0D2JK16">
    <property type="interactions" value="453"/>
</dbReference>
<accession>A0A0D2JK16</accession>
<keyword evidence="8" id="KW-1185">Reference proteome</keyword>
<dbReference type="SUPFAM" id="SSF46561">
    <property type="entry name" value="Ribosomal protein L29 (L29p)"/>
    <property type="match status" value="1"/>
</dbReference>
<dbReference type="NCBIfam" id="TIGR00012">
    <property type="entry name" value="L29"/>
    <property type="match status" value="1"/>
</dbReference>
<evidence type="ECO:0000256" key="4">
    <source>
        <dbReference type="ARBA" id="ARBA00035204"/>
    </source>
</evidence>
<dbReference type="FunFam" id="1.10.287.310:FF:000001">
    <property type="entry name" value="50S ribosomal protein L29"/>
    <property type="match status" value="1"/>
</dbReference>
<name>A0A0D2JK16_9BACT</name>
<evidence type="ECO:0000256" key="3">
    <source>
        <dbReference type="ARBA" id="ARBA00023274"/>
    </source>
</evidence>
<protein>
    <recommendedName>
        <fullName evidence="4 5">Large ribosomal subunit protein uL29</fullName>
    </recommendedName>
</protein>
<sequence length="63" mass="7442">MKASELRELSAEELREKLKHLREEHFNLKFQHATSQLENPMRVGQTRRDIARVITVLGEVEEN</sequence>
<comment type="caution">
    <text evidence="7">The sequence shown here is derived from an EMBL/GenBank/DDBJ whole genome shotgun (WGS) entry which is preliminary data.</text>
</comment>
<gene>
    <name evidence="5" type="primary">rpmC</name>
    <name evidence="7" type="ORF">X474_01560</name>
</gene>
<evidence type="ECO:0000313" key="7">
    <source>
        <dbReference type="EMBL" id="KIX15961.1"/>
    </source>
</evidence>
<keyword evidence="3 5" id="KW-0687">Ribonucleoprotein</keyword>
<proteinExistence type="inferred from homology"/>
<dbReference type="EMBL" id="AZAC01000001">
    <property type="protein sequence ID" value="KIX15961.1"/>
    <property type="molecule type" value="Genomic_DNA"/>
</dbReference>
<dbReference type="InterPro" id="IPR018254">
    <property type="entry name" value="Ribosomal_uL29_CS"/>
</dbReference>
<reference evidence="7 8" key="1">
    <citation type="submission" date="2013-11" db="EMBL/GenBank/DDBJ databases">
        <title>Metagenomic analysis of a methanogenic consortium involved in long chain n-alkane degradation.</title>
        <authorList>
            <person name="Davidova I.A."/>
            <person name="Callaghan A.V."/>
            <person name="Wawrik B."/>
            <person name="Pruitt S."/>
            <person name="Marks C."/>
            <person name="Duncan K.E."/>
            <person name="Suflita J.M."/>
        </authorList>
    </citation>
    <scope>NUCLEOTIDE SEQUENCE [LARGE SCALE GENOMIC DNA]</scope>
    <source>
        <strain evidence="7 8">SPR</strain>
    </source>
</reference>
<evidence type="ECO:0000256" key="5">
    <source>
        <dbReference type="HAMAP-Rule" id="MF_00374"/>
    </source>
</evidence>
<dbReference type="GO" id="GO:0022625">
    <property type="term" value="C:cytosolic large ribosomal subunit"/>
    <property type="evidence" value="ECO:0007669"/>
    <property type="project" value="TreeGrafter"/>
</dbReference>
<dbReference type="STRING" id="1429043.X474_01560"/>
<dbReference type="PANTHER" id="PTHR10916:SF0">
    <property type="entry name" value="LARGE RIBOSOMAL SUBUNIT PROTEIN UL29C"/>
    <property type="match status" value="1"/>
</dbReference>
<dbReference type="HAMAP" id="MF_00374">
    <property type="entry name" value="Ribosomal_uL29"/>
    <property type="match status" value="1"/>
</dbReference>